<gene>
    <name evidence="4" type="ORF">LDX50_01120</name>
</gene>
<dbReference type="PANTHER" id="PTHR43727">
    <property type="entry name" value="DIAMINOPIMELATE DECARBOXYLASE"/>
    <property type="match status" value="1"/>
</dbReference>
<evidence type="ECO:0000256" key="1">
    <source>
        <dbReference type="ARBA" id="ARBA00001933"/>
    </source>
</evidence>
<dbReference type="Gene3D" id="3.20.20.10">
    <property type="entry name" value="Alanine racemase"/>
    <property type="match status" value="1"/>
</dbReference>
<dbReference type="AlphaFoldDB" id="A0A9X1HNW3"/>
<dbReference type="Proteomes" id="UP001139409">
    <property type="component" value="Unassembled WGS sequence"/>
</dbReference>
<organism evidence="4 5">
    <name type="scientific">Fulvivirga sedimenti</name>
    <dbReference type="NCBI Taxonomy" id="2879465"/>
    <lineage>
        <taxon>Bacteria</taxon>
        <taxon>Pseudomonadati</taxon>
        <taxon>Bacteroidota</taxon>
        <taxon>Cytophagia</taxon>
        <taxon>Cytophagales</taxon>
        <taxon>Fulvivirgaceae</taxon>
        <taxon>Fulvivirga</taxon>
    </lineage>
</organism>
<evidence type="ECO:0000259" key="3">
    <source>
        <dbReference type="Pfam" id="PF02784"/>
    </source>
</evidence>
<evidence type="ECO:0000256" key="2">
    <source>
        <dbReference type="ARBA" id="ARBA00022898"/>
    </source>
</evidence>
<comment type="cofactor">
    <cofactor evidence="1">
        <name>pyridoxal 5'-phosphate</name>
        <dbReference type="ChEBI" id="CHEBI:597326"/>
    </cofactor>
</comment>
<dbReference type="Gene3D" id="2.40.37.10">
    <property type="entry name" value="Lyase, Ornithine Decarboxylase, Chain A, domain 1"/>
    <property type="match status" value="1"/>
</dbReference>
<dbReference type="Pfam" id="PF02784">
    <property type="entry name" value="Orn_Arg_deC_N"/>
    <property type="match status" value="1"/>
</dbReference>
<dbReference type="InterPro" id="IPR022644">
    <property type="entry name" value="De-COase2_N"/>
</dbReference>
<dbReference type="PANTHER" id="PTHR43727:SF2">
    <property type="entry name" value="GROUP IV DECARBOXYLASE"/>
    <property type="match status" value="1"/>
</dbReference>
<keyword evidence="2" id="KW-0663">Pyridoxal phosphate</keyword>
<proteinExistence type="predicted"/>
<comment type="caution">
    <text evidence="4">The sequence shown here is derived from an EMBL/GenBank/DDBJ whole genome shotgun (WGS) entry which is preliminary data.</text>
</comment>
<dbReference type="InterPro" id="IPR029066">
    <property type="entry name" value="PLP-binding_barrel"/>
</dbReference>
<dbReference type="GO" id="GO:0009089">
    <property type="term" value="P:lysine biosynthetic process via diaminopimelate"/>
    <property type="evidence" value="ECO:0007669"/>
    <property type="project" value="TreeGrafter"/>
</dbReference>
<dbReference type="GO" id="GO:0008836">
    <property type="term" value="F:diaminopimelate decarboxylase activity"/>
    <property type="evidence" value="ECO:0007669"/>
    <property type="project" value="TreeGrafter"/>
</dbReference>
<dbReference type="EMBL" id="JAIXNE010000001">
    <property type="protein sequence ID" value="MCA6073447.1"/>
    <property type="molecule type" value="Genomic_DNA"/>
</dbReference>
<dbReference type="CDD" id="cd06841">
    <property type="entry name" value="PLPDE_III_MccE_like"/>
    <property type="match status" value="1"/>
</dbReference>
<dbReference type="SUPFAM" id="SSF50621">
    <property type="entry name" value="Alanine racemase C-terminal domain-like"/>
    <property type="match status" value="1"/>
</dbReference>
<evidence type="ECO:0000313" key="4">
    <source>
        <dbReference type="EMBL" id="MCA6073447.1"/>
    </source>
</evidence>
<dbReference type="RefSeq" id="WP_225696564.1">
    <property type="nucleotide sequence ID" value="NZ_JAIXNE010000001.1"/>
</dbReference>
<sequence length="459" mass="51758">MESAEKTMKIKYERPVIQKLNTGLMNKFGTSTEIRPVIDIEGIPVSKLIQTYGSPLFVISESTIRKTYRKALKSFTARYPKVQFAWSYKTNYLNAVCRIFHQEGSWGEVVSGFEYDKALANGVPGEKIIFNGPNKTPDELRKAISNNSLIHIDHLDELYTLIEITRKEKSKARVAIRINMDTGIYPMWDRFGLNYENGRAWDAINKIMAVETLELTGLHTHIGTYMLSANAYKVAAEKMASLAVSIHRKYGKWIEYIDMGGGFPSGNNLKGAYLPGVDIVPPTDDFAEAITSALLNSEMDFNHLPTLILETGRALVDSAGYLLGTVIANKRLSDGRRATIIDVGVNILFTSFWYNHKISPAQEFSPFKENMELFGPLCMNIDVIRDSVMLPPLNKGDHVVIHNVGAYNMTQWMQFITLRPRVALIDTKGKSHVIRELESLDYINQLEQVPAHLIDENSE</sequence>
<keyword evidence="5" id="KW-1185">Reference proteome</keyword>
<dbReference type="InterPro" id="IPR022657">
    <property type="entry name" value="De-COase2_CS"/>
</dbReference>
<reference evidence="4" key="1">
    <citation type="submission" date="2021-09" db="EMBL/GenBank/DDBJ databases">
        <title>Fulvivirga sp. isolated from coastal sediment.</title>
        <authorList>
            <person name="Yu H."/>
        </authorList>
    </citation>
    <scope>NUCLEOTIDE SEQUENCE</scope>
    <source>
        <strain evidence="4">1062</strain>
    </source>
</reference>
<name>A0A9X1HNW3_9BACT</name>
<protein>
    <submittedName>
        <fullName evidence="4">Diaminopimelate decarboxylase</fullName>
    </submittedName>
</protein>
<dbReference type="SUPFAM" id="SSF51419">
    <property type="entry name" value="PLP-binding barrel"/>
    <property type="match status" value="1"/>
</dbReference>
<accession>A0A9X1HNW3</accession>
<feature type="domain" description="Orn/DAP/Arg decarboxylase 2 N-terminal" evidence="3">
    <location>
        <begin position="69"/>
        <end position="316"/>
    </location>
</feature>
<dbReference type="InterPro" id="IPR009006">
    <property type="entry name" value="Ala_racemase/Decarboxylase_C"/>
</dbReference>
<dbReference type="PROSITE" id="PS00879">
    <property type="entry name" value="ODR_DC_2_2"/>
    <property type="match status" value="1"/>
</dbReference>
<evidence type="ECO:0000313" key="5">
    <source>
        <dbReference type="Proteomes" id="UP001139409"/>
    </source>
</evidence>